<feature type="domain" description="Sulfatase N-terminal" evidence="7">
    <location>
        <begin position="287"/>
        <end position="576"/>
    </location>
</feature>
<evidence type="ECO:0000256" key="1">
    <source>
        <dbReference type="ARBA" id="ARBA00004651"/>
    </source>
</evidence>
<keyword evidence="5 6" id="KW-0472">Membrane</keyword>
<dbReference type="Gene3D" id="3.40.720.10">
    <property type="entry name" value="Alkaline Phosphatase, subunit A"/>
    <property type="match status" value="1"/>
</dbReference>
<keyword evidence="4 6" id="KW-1133">Transmembrane helix</keyword>
<dbReference type="EMBL" id="CAKLDI010000002">
    <property type="protein sequence ID" value="CAH0535419.1"/>
    <property type="molecule type" value="Genomic_DNA"/>
</dbReference>
<dbReference type="InterPro" id="IPR000917">
    <property type="entry name" value="Sulfatase_N"/>
</dbReference>
<feature type="transmembrane region" description="Helical" evidence="6">
    <location>
        <begin position="188"/>
        <end position="209"/>
    </location>
</feature>
<dbReference type="InterPro" id="IPR050448">
    <property type="entry name" value="OpgB/LTA_synthase_biosynth"/>
</dbReference>
<keyword evidence="9" id="KW-1185">Reference proteome</keyword>
<dbReference type="CDD" id="cd16015">
    <property type="entry name" value="LTA_synthase"/>
    <property type="match status" value="1"/>
</dbReference>
<name>A0ABM8ZXH0_9VIBR</name>
<dbReference type="Proteomes" id="UP000838672">
    <property type="component" value="Unassembled WGS sequence"/>
</dbReference>
<evidence type="ECO:0000313" key="8">
    <source>
        <dbReference type="EMBL" id="CAH0535419.1"/>
    </source>
</evidence>
<keyword evidence="2" id="KW-1003">Cell membrane</keyword>
<feature type="transmembrane region" description="Helical" evidence="6">
    <location>
        <begin position="70"/>
        <end position="88"/>
    </location>
</feature>
<dbReference type="Pfam" id="PF00884">
    <property type="entry name" value="Sulfatase"/>
    <property type="match status" value="1"/>
</dbReference>
<sequence>MRFELVLFMFSKNIRVFLRTLFWLIAFSTLSLLIGRFLFLTQITESDQLLGRGVDLARTFWMGTRFDLKVISIGFAPLFLAALGCAAFDRAFHWVKKITPYYAGVILFLLVGMALANFYYYVTYGNHIDLFVFGLFDDDTSAVLTNAWEDYPIIRCVLVSMLWGYLGYRCAKKTLNRAPTQTRPYRTWLTTVVVVVSLLGYITLARGSWGTFPLNRYAAMVSDYKPFNIVTPNAFMALDWAKTDYKKQFKFAPVDPATVTQHFERVLGQPTPEFHTAKNSYLETHKPHVVMALMEGMGTNVLIEDKMPNNDLLGALRPHFESDFVFTKFMAGTSATIDSLMAMLVHSNVPTISHSSMQKVALPSAAVLPYKRAGYHTVFITAGNGMWRNIANYLPYQGFDQVLDENTIYQNFPEARELKDTWGAPDAYAFALAEKILSEATQPTFIYVLTVTNHSPYRAPKNYHAKPVQVSARLNERLGALSDEGTNLLQAYQYANNALGQFISDIKASDLGQRTIIAASGDHRVRYLNIEAKDEFALSMMVPFYLYVPQQILAQVPFKYDATRIGSHRDIFPTLYAMSLSDADYMSLGGKNMLTPAHYEQMGYNNIRSMDARGAYNSQNAKTLYPWQQSHGALPDYVQAIESQMQTIPYQGNNPAEDYRLMQDYYLRLQLQQANALKK</sequence>
<proteinExistence type="predicted"/>
<comment type="caution">
    <text evidence="8">The sequence shown here is derived from an EMBL/GenBank/DDBJ whole genome shotgun (WGS) entry which is preliminary data.</text>
</comment>
<comment type="subcellular location">
    <subcellularLocation>
        <location evidence="1">Cell membrane</location>
        <topology evidence="1">Multi-pass membrane protein</topology>
    </subcellularLocation>
</comment>
<dbReference type="InterPro" id="IPR017850">
    <property type="entry name" value="Alkaline_phosphatase_core_sf"/>
</dbReference>
<protein>
    <recommendedName>
        <fullName evidence="7">Sulfatase N-terminal domain-containing protein</fullName>
    </recommendedName>
</protein>
<gene>
    <name evidence="8" type="ORF">VST7929_02992</name>
</gene>
<evidence type="ECO:0000259" key="7">
    <source>
        <dbReference type="Pfam" id="PF00884"/>
    </source>
</evidence>
<dbReference type="PANTHER" id="PTHR47371">
    <property type="entry name" value="LIPOTEICHOIC ACID SYNTHASE"/>
    <property type="match status" value="1"/>
</dbReference>
<evidence type="ECO:0000256" key="5">
    <source>
        <dbReference type="ARBA" id="ARBA00023136"/>
    </source>
</evidence>
<evidence type="ECO:0000256" key="6">
    <source>
        <dbReference type="SAM" id="Phobius"/>
    </source>
</evidence>
<reference evidence="8" key="1">
    <citation type="submission" date="2021-11" db="EMBL/GenBank/DDBJ databases">
        <authorList>
            <person name="Rodrigo-Torres L."/>
            <person name="Arahal R. D."/>
            <person name="Lucena T."/>
        </authorList>
    </citation>
    <scope>NUCLEOTIDE SEQUENCE</scope>
    <source>
        <strain evidence="8">CECT 7929</strain>
    </source>
</reference>
<evidence type="ECO:0000256" key="2">
    <source>
        <dbReference type="ARBA" id="ARBA00022475"/>
    </source>
</evidence>
<dbReference type="PANTHER" id="PTHR47371:SF3">
    <property type="entry name" value="PHOSPHOGLYCEROL TRANSFERASE I"/>
    <property type="match status" value="1"/>
</dbReference>
<keyword evidence="3 6" id="KW-0812">Transmembrane</keyword>
<evidence type="ECO:0000256" key="3">
    <source>
        <dbReference type="ARBA" id="ARBA00022692"/>
    </source>
</evidence>
<feature type="transmembrane region" description="Helical" evidence="6">
    <location>
        <begin position="151"/>
        <end position="168"/>
    </location>
</feature>
<feature type="transmembrane region" description="Helical" evidence="6">
    <location>
        <begin position="21"/>
        <end position="39"/>
    </location>
</feature>
<organism evidence="8 9">
    <name type="scientific">Vibrio stylophorae</name>
    <dbReference type="NCBI Taxonomy" id="659351"/>
    <lineage>
        <taxon>Bacteria</taxon>
        <taxon>Pseudomonadati</taxon>
        <taxon>Pseudomonadota</taxon>
        <taxon>Gammaproteobacteria</taxon>
        <taxon>Vibrionales</taxon>
        <taxon>Vibrionaceae</taxon>
        <taxon>Vibrio</taxon>
    </lineage>
</organism>
<feature type="transmembrane region" description="Helical" evidence="6">
    <location>
        <begin position="100"/>
        <end position="122"/>
    </location>
</feature>
<accession>A0ABM8ZXH0</accession>
<evidence type="ECO:0000256" key="4">
    <source>
        <dbReference type="ARBA" id="ARBA00022989"/>
    </source>
</evidence>
<dbReference type="SUPFAM" id="SSF53649">
    <property type="entry name" value="Alkaline phosphatase-like"/>
    <property type="match status" value="1"/>
</dbReference>
<evidence type="ECO:0000313" key="9">
    <source>
        <dbReference type="Proteomes" id="UP000838672"/>
    </source>
</evidence>